<protein>
    <recommendedName>
        <fullName evidence="2">DNA ligase (ATP)</fullName>
        <ecNumber evidence="2">6.5.1.1</ecNumber>
    </recommendedName>
</protein>
<dbReference type="GO" id="GO:0003910">
    <property type="term" value="F:DNA ligase (ATP) activity"/>
    <property type="evidence" value="ECO:0007669"/>
    <property type="project" value="UniProtKB-EC"/>
</dbReference>
<dbReference type="Gene3D" id="3.30.470.30">
    <property type="entry name" value="DNA ligase/mRNA capping enzyme"/>
    <property type="match status" value="1"/>
</dbReference>
<dbReference type="GO" id="GO:0006310">
    <property type="term" value="P:DNA recombination"/>
    <property type="evidence" value="ECO:0007669"/>
    <property type="project" value="InterPro"/>
</dbReference>
<organism evidence="6 7">
    <name type="scientific">Phytohabitans suffuscus</name>
    <dbReference type="NCBI Taxonomy" id="624315"/>
    <lineage>
        <taxon>Bacteria</taxon>
        <taxon>Bacillati</taxon>
        <taxon>Actinomycetota</taxon>
        <taxon>Actinomycetes</taxon>
        <taxon>Micromonosporales</taxon>
        <taxon>Micromonosporaceae</taxon>
    </lineage>
</organism>
<name>A0A6F8YKB3_9ACTN</name>
<dbReference type="Pfam" id="PF01068">
    <property type="entry name" value="DNA_ligase_A_M"/>
    <property type="match status" value="1"/>
</dbReference>
<proteinExistence type="inferred from homology"/>
<evidence type="ECO:0000256" key="3">
    <source>
        <dbReference type="ARBA" id="ARBA00022598"/>
    </source>
</evidence>
<dbReference type="Gene3D" id="2.40.50.140">
    <property type="entry name" value="Nucleic acid-binding proteins"/>
    <property type="match status" value="1"/>
</dbReference>
<dbReference type="EMBL" id="AP022871">
    <property type="protein sequence ID" value="BCB86459.1"/>
    <property type="molecule type" value="Genomic_DNA"/>
</dbReference>
<evidence type="ECO:0000313" key="6">
    <source>
        <dbReference type="EMBL" id="BCB86459.1"/>
    </source>
</evidence>
<comment type="similarity">
    <text evidence="1">Belongs to the ATP-dependent DNA ligase family.</text>
</comment>
<dbReference type="PANTHER" id="PTHR45674">
    <property type="entry name" value="DNA LIGASE 1/3 FAMILY MEMBER"/>
    <property type="match status" value="1"/>
</dbReference>
<gene>
    <name evidence="6" type="ORF">Psuf_037720</name>
</gene>
<dbReference type="NCBIfam" id="TIGR02779">
    <property type="entry name" value="NHEJ_ligase_lig"/>
    <property type="match status" value="1"/>
</dbReference>
<evidence type="ECO:0000259" key="5">
    <source>
        <dbReference type="PROSITE" id="PS50160"/>
    </source>
</evidence>
<dbReference type="Pfam" id="PF04679">
    <property type="entry name" value="DNA_ligase_A_C"/>
    <property type="match status" value="1"/>
</dbReference>
<dbReference type="Gene3D" id="3.30.1490.70">
    <property type="match status" value="1"/>
</dbReference>
<dbReference type="PROSITE" id="PS50160">
    <property type="entry name" value="DNA_LIGASE_A3"/>
    <property type="match status" value="1"/>
</dbReference>
<dbReference type="SUPFAM" id="SSF50249">
    <property type="entry name" value="Nucleic acid-binding proteins"/>
    <property type="match status" value="1"/>
</dbReference>
<sequence>MWIYRGFVAGAPLKPMLATNGERLPAGSGWTYEFKWDGVRAIVEIAQGAARMWARSGAEITLAYPELARLGATLDDAVLDGEVVLLDAAGRPSFTMLAERMHVREKARAARLAASIPVTYMIFDLLWLRGADLTGWPYHQRRAALESLALAGPRWAVPPSFPDGPATYAAAQENQLEGLVAKRVDSIYRPGVRTGDWVKVKAEFTAEFVIGGWRPGARKVGGLLVGVPEPGGRLAFRGRVGGGIGAAAERALLKELEPRRDAPSPFVEIPSEDARGAIWVRPEIVVEVKYGQRTPDGRLRFPRFLRLRPDMRPEDVDDAT</sequence>
<accession>A0A6F8YKB3</accession>
<feature type="domain" description="ATP-dependent DNA ligase family profile" evidence="5">
    <location>
        <begin position="115"/>
        <end position="246"/>
    </location>
</feature>
<dbReference type="InterPro" id="IPR014146">
    <property type="entry name" value="LigD_ligase_dom"/>
</dbReference>
<reference evidence="6 7" key="2">
    <citation type="submission" date="2020-03" db="EMBL/GenBank/DDBJ databases">
        <authorList>
            <person name="Ichikawa N."/>
            <person name="Kimura A."/>
            <person name="Kitahashi Y."/>
            <person name="Uohara A."/>
        </authorList>
    </citation>
    <scope>NUCLEOTIDE SEQUENCE [LARGE SCALE GENOMIC DNA]</scope>
    <source>
        <strain evidence="6 7">NBRC 105367</strain>
    </source>
</reference>
<dbReference type="SUPFAM" id="SSF56091">
    <property type="entry name" value="DNA ligase/mRNA capping enzyme, catalytic domain"/>
    <property type="match status" value="1"/>
</dbReference>
<evidence type="ECO:0000313" key="7">
    <source>
        <dbReference type="Proteomes" id="UP000503011"/>
    </source>
</evidence>
<dbReference type="KEGG" id="psuu:Psuf_037720"/>
<dbReference type="InterPro" id="IPR050191">
    <property type="entry name" value="ATP-dep_DNA_ligase"/>
</dbReference>
<dbReference type="InterPro" id="IPR012340">
    <property type="entry name" value="NA-bd_OB-fold"/>
</dbReference>
<dbReference type="InterPro" id="IPR012310">
    <property type="entry name" value="DNA_ligase_ATP-dep_cent"/>
</dbReference>
<dbReference type="CDD" id="cd07971">
    <property type="entry name" value="OBF_DNA_ligase_LigD"/>
    <property type="match status" value="1"/>
</dbReference>
<evidence type="ECO:0000256" key="4">
    <source>
        <dbReference type="ARBA" id="ARBA00034003"/>
    </source>
</evidence>
<reference evidence="6 7" key="1">
    <citation type="submission" date="2020-03" db="EMBL/GenBank/DDBJ databases">
        <title>Whole genome shotgun sequence of Phytohabitans suffuscus NBRC 105367.</title>
        <authorList>
            <person name="Komaki H."/>
            <person name="Tamura T."/>
        </authorList>
    </citation>
    <scope>NUCLEOTIDE SEQUENCE [LARGE SCALE GENOMIC DNA]</scope>
    <source>
        <strain evidence="6 7">NBRC 105367</strain>
    </source>
</reference>
<keyword evidence="3 6" id="KW-0436">Ligase</keyword>
<dbReference type="GO" id="GO:0006281">
    <property type="term" value="P:DNA repair"/>
    <property type="evidence" value="ECO:0007669"/>
    <property type="project" value="InterPro"/>
</dbReference>
<dbReference type="GO" id="GO:0005524">
    <property type="term" value="F:ATP binding"/>
    <property type="evidence" value="ECO:0007669"/>
    <property type="project" value="InterPro"/>
</dbReference>
<comment type="catalytic activity">
    <reaction evidence="4">
        <text>ATP + (deoxyribonucleotide)n-3'-hydroxyl + 5'-phospho-(deoxyribonucleotide)m = (deoxyribonucleotide)n+m + AMP + diphosphate.</text>
        <dbReference type="EC" id="6.5.1.1"/>
    </reaction>
</comment>
<dbReference type="EC" id="6.5.1.1" evidence="2"/>
<dbReference type="CDD" id="cd07906">
    <property type="entry name" value="Adenylation_DNA_ligase_LigD_LigC"/>
    <property type="match status" value="1"/>
</dbReference>
<dbReference type="AlphaFoldDB" id="A0A6F8YKB3"/>
<dbReference type="Proteomes" id="UP000503011">
    <property type="component" value="Chromosome"/>
</dbReference>
<evidence type="ECO:0000256" key="1">
    <source>
        <dbReference type="ARBA" id="ARBA00007572"/>
    </source>
</evidence>
<dbReference type="InterPro" id="IPR012309">
    <property type="entry name" value="DNA_ligase_ATP-dep_C"/>
</dbReference>
<evidence type="ECO:0000256" key="2">
    <source>
        <dbReference type="ARBA" id="ARBA00012727"/>
    </source>
</evidence>
<keyword evidence="7" id="KW-1185">Reference proteome</keyword>
<dbReference type="PANTHER" id="PTHR45674:SF4">
    <property type="entry name" value="DNA LIGASE 1"/>
    <property type="match status" value="1"/>
</dbReference>